<dbReference type="Gene3D" id="1.10.443.10">
    <property type="entry name" value="Intergrase catalytic core"/>
    <property type="match status" value="1"/>
</dbReference>
<gene>
    <name evidence="4" type="ORF">UFOPK1493_03229</name>
</gene>
<organism evidence="4">
    <name type="scientific">freshwater metagenome</name>
    <dbReference type="NCBI Taxonomy" id="449393"/>
    <lineage>
        <taxon>unclassified sequences</taxon>
        <taxon>metagenomes</taxon>
        <taxon>ecological metagenomes</taxon>
    </lineage>
</organism>
<keyword evidence="1" id="KW-0238">DNA-binding</keyword>
<dbReference type="InterPro" id="IPR002104">
    <property type="entry name" value="Integrase_catalytic"/>
</dbReference>
<dbReference type="EMBL" id="CAEZSR010000167">
    <property type="protein sequence ID" value="CAB4583246.1"/>
    <property type="molecule type" value="Genomic_DNA"/>
</dbReference>
<accession>A0A6J6F3X6</accession>
<dbReference type="SUPFAM" id="SSF56349">
    <property type="entry name" value="DNA breaking-rejoining enzymes"/>
    <property type="match status" value="1"/>
</dbReference>
<dbReference type="Pfam" id="PF00589">
    <property type="entry name" value="Phage_integrase"/>
    <property type="match status" value="1"/>
</dbReference>
<dbReference type="PROSITE" id="PS51898">
    <property type="entry name" value="TYR_RECOMBINASE"/>
    <property type="match status" value="1"/>
</dbReference>
<evidence type="ECO:0000256" key="2">
    <source>
        <dbReference type="ARBA" id="ARBA00023172"/>
    </source>
</evidence>
<evidence type="ECO:0000256" key="1">
    <source>
        <dbReference type="ARBA" id="ARBA00023125"/>
    </source>
</evidence>
<dbReference type="PANTHER" id="PTHR34605:SF3">
    <property type="entry name" value="P CELL-TYPE AGGLUTINATION PROTEIN MAP4-LIKE-RELATED"/>
    <property type="match status" value="1"/>
</dbReference>
<dbReference type="GO" id="GO:0015074">
    <property type="term" value="P:DNA integration"/>
    <property type="evidence" value="ECO:0007669"/>
    <property type="project" value="InterPro"/>
</dbReference>
<dbReference type="SUPFAM" id="SSF47823">
    <property type="entry name" value="lambda integrase-like, N-terminal domain"/>
    <property type="match status" value="1"/>
</dbReference>
<keyword evidence="2" id="KW-0233">DNA recombination</keyword>
<dbReference type="GO" id="GO:0006310">
    <property type="term" value="P:DNA recombination"/>
    <property type="evidence" value="ECO:0007669"/>
    <property type="project" value="UniProtKB-KW"/>
</dbReference>
<dbReference type="InterPro" id="IPR010998">
    <property type="entry name" value="Integrase_recombinase_N"/>
</dbReference>
<feature type="domain" description="Tyr recombinase" evidence="3">
    <location>
        <begin position="140"/>
        <end position="334"/>
    </location>
</feature>
<proteinExistence type="predicted"/>
<dbReference type="InterPro" id="IPR011010">
    <property type="entry name" value="DNA_brk_join_enz"/>
</dbReference>
<name>A0A6J6F3X6_9ZZZZ</name>
<dbReference type="Gene3D" id="1.10.150.130">
    <property type="match status" value="1"/>
</dbReference>
<sequence length="336" mass="35184">MSSLTPALVPSGHGTSLDVASVRDHLASAAVLAGRALSAKTLDAYRADWSRFVDYCRRIGVDPNGLGDALARDVVALVVAHLGQLATGGKGAKASTLNRAAAGIRWGLAVECGRTDEPTRDRAVRDVLRGARRDPGRKSTGARAVGLGDVAAMLSHVGSGPAGVRDRALILCAFAGAFRRGELVALDVDHVADDGQTITLTIERSKTDQEGRGRFVVLHSGASEATCPVSALRAWLEVRGCKAGPLFVAIDRHGCLRSGRLTAEGFRLVLARAAAAAGVSDVKPHGLRAGHVTEARRRGATAAQVRQVTGHVDERMISHYTRAIDAADNSARHLGL</sequence>
<evidence type="ECO:0000313" key="4">
    <source>
        <dbReference type="EMBL" id="CAB4583246.1"/>
    </source>
</evidence>
<protein>
    <submittedName>
        <fullName evidence="4">Unannotated protein</fullName>
    </submittedName>
</protein>
<dbReference type="InterPro" id="IPR052925">
    <property type="entry name" value="Phage_Integrase-like_Recomb"/>
</dbReference>
<dbReference type="AlphaFoldDB" id="A0A6J6F3X6"/>
<evidence type="ECO:0000259" key="3">
    <source>
        <dbReference type="PROSITE" id="PS51898"/>
    </source>
</evidence>
<dbReference type="GO" id="GO:0003677">
    <property type="term" value="F:DNA binding"/>
    <property type="evidence" value="ECO:0007669"/>
    <property type="project" value="UniProtKB-KW"/>
</dbReference>
<reference evidence="4" key="1">
    <citation type="submission" date="2020-05" db="EMBL/GenBank/DDBJ databases">
        <authorList>
            <person name="Chiriac C."/>
            <person name="Salcher M."/>
            <person name="Ghai R."/>
            <person name="Kavagutti S V."/>
        </authorList>
    </citation>
    <scope>NUCLEOTIDE SEQUENCE</scope>
</reference>
<dbReference type="InterPro" id="IPR013762">
    <property type="entry name" value="Integrase-like_cat_sf"/>
</dbReference>
<dbReference type="PANTHER" id="PTHR34605">
    <property type="entry name" value="PHAGE_INTEGRASE DOMAIN-CONTAINING PROTEIN"/>
    <property type="match status" value="1"/>
</dbReference>